<reference evidence="23" key="2">
    <citation type="submission" date="2020-09" db="EMBL/GenBank/DDBJ databases">
        <authorList>
            <person name="Sun Q."/>
            <person name="Zhou Y."/>
        </authorList>
    </citation>
    <scope>NUCLEOTIDE SEQUENCE</scope>
    <source>
        <strain evidence="23">CGMCC 1.14988</strain>
    </source>
</reference>
<feature type="transmembrane region" description="Helical" evidence="22">
    <location>
        <begin position="170"/>
        <end position="191"/>
    </location>
</feature>
<keyword evidence="7 22" id="KW-0812">Transmembrane</keyword>
<keyword evidence="5" id="KW-0328">Glycosyltransferase</keyword>
<evidence type="ECO:0000313" key="23">
    <source>
        <dbReference type="EMBL" id="GGI04325.1"/>
    </source>
</evidence>
<evidence type="ECO:0000256" key="1">
    <source>
        <dbReference type="ARBA" id="ARBA00004651"/>
    </source>
</evidence>
<dbReference type="GO" id="GO:0032153">
    <property type="term" value="C:cell division site"/>
    <property type="evidence" value="ECO:0007669"/>
    <property type="project" value="TreeGrafter"/>
</dbReference>
<dbReference type="GO" id="GO:0008955">
    <property type="term" value="F:peptidoglycan glycosyltransferase activity"/>
    <property type="evidence" value="ECO:0007669"/>
    <property type="project" value="UniProtKB-EC"/>
</dbReference>
<keyword evidence="10 22" id="KW-1133">Transmembrane helix</keyword>
<protein>
    <recommendedName>
        <fullName evidence="17">Probable peptidoglycan glycosyltransferase FtsW</fullName>
        <ecNumber evidence="19">2.4.99.28</ecNumber>
    </recommendedName>
    <alternativeName>
        <fullName evidence="18">Cell division protein FtsW</fullName>
    </alternativeName>
    <alternativeName>
        <fullName evidence="15">Cell wall polymerase</fullName>
    </alternativeName>
    <alternativeName>
        <fullName evidence="14">Peptidoglycan polymerase</fullName>
    </alternativeName>
</protein>
<keyword evidence="11 22" id="KW-0472">Membrane</keyword>
<comment type="catalytic activity">
    <reaction evidence="20">
        <text>[GlcNAc-(1-&gt;4)-Mur2Ac(oyl-L-Ala-gamma-D-Glu-L-Lys-D-Ala-D-Ala)](n)-di-trans,octa-cis-undecaprenyl diphosphate + beta-D-GlcNAc-(1-&gt;4)-Mur2Ac(oyl-L-Ala-gamma-D-Glu-L-Lys-D-Ala-D-Ala)-di-trans,octa-cis-undecaprenyl diphosphate = [GlcNAc-(1-&gt;4)-Mur2Ac(oyl-L-Ala-gamma-D-Glu-L-Lys-D-Ala-D-Ala)](n+1)-di-trans,octa-cis-undecaprenyl diphosphate + di-trans,octa-cis-undecaprenyl diphosphate + H(+)</text>
        <dbReference type="Rhea" id="RHEA:23708"/>
        <dbReference type="Rhea" id="RHEA-COMP:9602"/>
        <dbReference type="Rhea" id="RHEA-COMP:9603"/>
        <dbReference type="ChEBI" id="CHEBI:15378"/>
        <dbReference type="ChEBI" id="CHEBI:58405"/>
        <dbReference type="ChEBI" id="CHEBI:60033"/>
        <dbReference type="ChEBI" id="CHEBI:78435"/>
        <dbReference type="EC" id="2.4.99.28"/>
    </reaction>
</comment>
<feature type="transmembrane region" description="Helical" evidence="22">
    <location>
        <begin position="147"/>
        <end position="163"/>
    </location>
</feature>
<evidence type="ECO:0000256" key="20">
    <source>
        <dbReference type="ARBA" id="ARBA00049902"/>
    </source>
</evidence>
<keyword evidence="13" id="KW-0961">Cell wall biogenesis/degradation</keyword>
<dbReference type="PANTHER" id="PTHR30474:SF2">
    <property type="entry name" value="PEPTIDOGLYCAN GLYCOSYLTRANSFERASE FTSW-RELATED"/>
    <property type="match status" value="1"/>
</dbReference>
<dbReference type="Proteomes" id="UP000650511">
    <property type="component" value="Unassembled WGS sequence"/>
</dbReference>
<evidence type="ECO:0000256" key="22">
    <source>
        <dbReference type="SAM" id="Phobius"/>
    </source>
</evidence>
<accession>A0A8J3ABP6</accession>
<evidence type="ECO:0000256" key="9">
    <source>
        <dbReference type="ARBA" id="ARBA00022984"/>
    </source>
</evidence>
<dbReference type="GO" id="GO:0005886">
    <property type="term" value="C:plasma membrane"/>
    <property type="evidence" value="ECO:0007669"/>
    <property type="project" value="UniProtKB-SubCell"/>
</dbReference>
<evidence type="ECO:0000256" key="18">
    <source>
        <dbReference type="ARBA" id="ARBA00041418"/>
    </source>
</evidence>
<evidence type="ECO:0000256" key="3">
    <source>
        <dbReference type="ARBA" id="ARBA00022475"/>
    </source>
</evidence>
<dbReference type="NCBIfam" id="TIGR02614">
    <property type="entry name" value="ftsW"/>
    <property type="match status" value="1"/>
</dbReference>
<evidence type="ECO:0000256" key="17">
    <source>
        <dbReference type="ARBA" id="ARBA00041185"/>
    </source>
</evidence>
<evidence type="ECO:0000256" key="4">
    <source>
        <dbReference type="ARBA" id="ARBA00022618"/>
    </source>
</evidence>
<proteinExistence type="inferred from homology"/>
<feature type="transmembrane region" description="Helical" evidence="22">
    <location>
        <begin position="29"/>
        <end position="46"/>
    </location>
</feature>
<evidence type="ECO:0000313" key="24">
    <source>
        <dbReference type="Proteomes" id="UP000650511"/>
    </source>
</evidence>
<evidence type="ECO:0000256" key="8">
    <source>
        <dbReference type="ARBA" id="ARBA00022960"/>
    </source>
</evidence>
<feature type="transmembrane region" description="Helical" evidence="22">
    <location>
        <begin position="288"/>
        <end position="315"/>
    </location>
</feature>
<dbReference type="GO" id="GO:0009252">
    <property type="term" value="P:peptidoglycan biosynthetic process"/>
    <property type="evidence" value="ECO:0007669"/>
    <property type="project" value="UniProtKB-KW"/>
</dbReference>
<comment type="caution">
    <text evidence="23">The sequence shown here is derived from an EMBL/GenBank/DDBJ whole genome shotgun (WGS) entry which is preliminary data.</text>
</comment>
<dbReference type="Pfam" id="PF01098">
    <property type="entry name" value="FTSW_RODA_SPOVE"/>
    <property type="match status" value="1"/>
</dbReference>
<evidence type="ECO:0000256" key="13">
    <source>
        <dbReference type="ARBA" id="ARBA00023316"/>
    </source>
</evidence>
<dbReference type="PANTHER" id="PTHR30474">
    <property type="entry name" value="CELL CYCLE PROTEIN"/>
    <property type="match status" value="1"/>
</dbReference>
<evidence type="ECO:0000256" key="7">
    <source>
        <dbReference type="ARBA" id="ARBA00022692"/>
    </source>
</evidence>
<evidence type="ECO:0000256" key="21">
    <source>
        <dbReference type="ARBA" id="ARBA00049966"/>
    </source>
</evidence>
<keyword evidence="24" id="KW-1185">Reference proteome</keyword>
<feature type="transmembrane region" description="Helical" evidence="22">
    <location>
        <begin position="247"/>
        <end position="276"/>
    </location>
</feature>
<comment type="similarity">
    <text evidence="16">Belongs to the SEDS family. FtsW subfamily.</text>
</comment>
<dbReference type="GO" id="GO:0051301">
    <property type="term" value="P:cell division"/>
    <property type="evidence" value="ECO:0007669"/>
    <property type="project" value="UniProtKB-KW"/>
</dbReference>
<dbReference type="AlphaFoldDB" id="A0A8J3ABP6"/>
<name>A0A8J3ABP6_9ACTN</name>
<dbReference type="GO" id="GO:0071555">
    <property type="term" value="P:cell wall organization"/>
    <property type="evidence" value="ECO:0007669"/>
    <property type="project" value="UniProtKB-KW"/>
</dbReference>
<comment type="function">
    <text evidence="21">Peptidoglycan polymerase that is essential for cell division.</text>
</comment>
<dbReference type="InterPro" id="IPR013437">
    <property type="entry name" value="FtsW"/>
</dbReference>
<reference evidence="23" key="1">
    <citation type="journal article" date="2014" name="Int. J. Syst. Evol. Microbiol.">
        <title>Complete genome sequence of Corynebacterium casei LMG S-19264T (=DSM 44701T), isolated from a smear-ripened cheese.</title>
        <authorList>
            <consortium name="US DOE Joint Genome Institute (JGI-PGF)"/>
            <person name="Walter F."/>
            <person name="Albersmeier A."/>
            <person name="Kalinowski J."/>
            <person name="Ruckert C."/>
        </authorList>
    </citation>
    <scope>NUCLEOTIDE SEQUENCE</scope>
    <source>
        <strain evidence="23">CGMCC 1.14988</strain>
    </source>
</reference>
<dbReference type="EC" id="2.4.99.28" evidence="19"/>
<evidence type="ECO:0000256" key="15">
    <source>
        <dbReference type="ARBA" id="ARBA00033270"/>
    </source>
</evidence>
<evidence type="ECO:0000256" key="14">
    <source>
        <dbReference type="ARBA" id="ARBA00032370"/>
    </source>
</evidence>
<feature type="transmembrane region" description="Helical" evidence="22">
    <location>
        <begin position="58"/>
        <end position="79"/>
    </location>
</feature>
<keyword evidence="4" id="KW-0132">Cell division</keyword>
<dbReference type="GO" id="GO:0015648">
    <property type="term" value="F:lipid-linked peptidoglycan transporter activity"/>
    <property type="evidence" value="ECO:0007669"/>
    <property type="project" value="TreeGrafter"/>
</dbReference>
<evidence type="ECO:0000256" key="5">
    <source>
        <dbReference type="ARBA" id="ARBA00022676"/>
    </source>
</evidence>
<evidence type="ECO:0000256" key="16">
    <source>
        <dbReference type="ARBA" id="ARBA00038053"/>
    </source>
</evidence>
<keyword evidence="9" id="KW-0573">Peptidoglycan synthesis</keyword>
<organism evidence="23 24">
    <name type="scientific">Egicoccus halophilus</name>
    <dbReference type="NCBI Taxonomy" id="1670830"/>
    <lineage>
        <taxon>Bacteria</taxon>
        <taxon>Bacillati</taxon>
        <taxon>Actinomycetota</taxon>
        <taxon>Nitriliruptoria</taxon>
        <taxon>Egicoccales</taxon>
        <taxon>Egicoccaceae</taxon>
        <taxon>Egicoccus</taxon>
    </lineage>
</organism>
<keyword evidence="3" id="KW-1003">Cell membrane</keyword>
<comment type="subcellular location">
    <subcellularLocation>
        <location evidence="1">Cell membrane</location>
        <topology evidence="1">Multi-pass membrane protein</topology>
    </subcellularLocation>
</comment>
<keyword evidence="6" id="KW-0808">Transferase</keyword>
<evidence type="ECO:0000256" key="2">
    <source>
        <dbReference type="ARBA" id="ARBA00004752"/>
    </source>
</evidence>
<feature type="transmembrane region" description="Helical" evidence="22">
    <location>
        <begin position="321"/>
        <end position="343"/>
    </location>
</feature>
<evidence type="ECO:0000256" key="19">
    <source>
        <dbReference type="ARBA" id="ARBA00044770"/>
    </source>
</evidence>
<comment type="pathway">
    <text evidence="2">Cell wall biogenesis; peptidoglycan biosynthesis.</text>
</comment>
<keyword evidence="12" id="KW-0131">Cell cycle</keyword>
<dbReference type="GO" id="GO:0008360">
    <property type="term" value="P:regulation of cell shape"/>
    <property type="evidence" value="ECO:0007669"/>
    <property type="project" value="UniProtKB-KW"/>
</dbReference>
<evidence type="ECO:0000256" key="11">
    <source>
        <dbReference type="ARBA" id="ARBA00023136"/>
    </source>
</evidence>
<dbReference type="EMBL" id="BMHA01000003">
    <property type="protein sequence ID" value="GGI04325.1"/>
    <property type="molecule type" value="Genomic_DNA"/>
</dbReference>
<evidence type="ECO:0000256" key="10">
    <source>
        <dbReference type="ARBA" id="ARBA00022989"/>
    </source>
</evidence>
<gene>
    <name evidence="23" type="ORF">GCM10011354_08530</name>
</gene>
<evidence type="ECO:0000256" key="12">
    <source>
        <dbReference type="ARBA" id="ARBA00023306"/>
    </source>
</evidence>
<sequence length="368" mass="38576">MLIGLVMTYSASIVDAAEAGDPFGVFRRQLLWAVLGVPAFALVANLDPRVWRRLAWPLLAVSLVGLVLVLVPGVGITRFGSTRWLGFGPMVVQPSEIAKLAALLWLADVLERKRPKDGSLHTPAHLNVPALPLLGVLGTLVLFQPDLGTTILLALIIGAVLWVEGLPGRYVGMAALGGLAAIAVLAVIAPYRLARITGWLHAEDDPLGTGYQLMQSRYALGEGGWFGVGLGSSRAKWNFVPNPETDFIFAIIGEELGLVGAAVVLALLGAMFFVGLRIAYAAEGFQRTAAFGLTAWIVGQALINVAMVIGLLPITGVTLPLVSVGGSSLVSTLVALGILVAIARATPPTVTRLRPGGPRLVHSTGDDS</sequence>
<keyword evidence="8" id="KW-0133">Cell shape</keyword>
<dbReference type="InterPro" id="IPR001182">
    <property type="entry name" value="FtsW/RodA"/>
</dbReference>
<evidence type="ECO:0000256" key="6">
    <source>
        <dbReference type="ARBA" id="ARBA00022679"/>
    </source>
</evidence>